<dbReference type="Proteomes" id="UP000199672">
    <property type="component" value="Unassembled WGS sequence"/>
</dbReference>
<keyword evidence="2 4" id="KW-0479">Metal-binding</keyword>
<gene>
    <name evidence="4" type="primary">hypA</name>
    <name evidence="5" type="ORF">SAMN05216297_103112</name>
</gene>
<protein>
    <recommendedName>
        <fullName evidence="4">Hydrogenase maturation factor HypA</fullName>
    </recommendedName>
</protein>
<dbReference type="STRING" id="739143.SAMN05216297_103112"/>
<dbReference type="Pfam" id="PF01155">
    <property type="entry name" value="HypA"/>
    <property type="match status" value="1"/>
</dbReference>
<dbReference type="Gene3D" id="3.30.2320.80">
    <property type="match status" value="1"/>
</dbReference>
<dbReference type="EMBL" id="FOMH01000003">
    <property type="protein sequence ID" value="SFC93314.1"/>
    <property type="molecule type" value="Genomic_DNA"/>
</dbReference>
<organism evidence="5 6">
    <name type="scientific">Flavobacterium phragmitis</name>
    <dbReference type="NCBI Taxonomy" id="739143"/>
    <lineage>
        <taxon>Bacteria</taxon>
        <taxon>Pseudomonadati</taxon>
        <taxon>Bacteroidota</taxon>
        <taxon>Flavobacteriia</taxon>
        <taxon>Flavobacteriales</taxon>
        <taxon>Flavobacteriaceae</taxon>
        <taxon>Flavobacterium</taxon>
    </lineage>
</organism>
<dbReference type="GO" id="GO:0008270">
    <property type="term" value="F:zinc ion binding"/>
    <property type="evidence" value="ECO:0007669"/>
    <property type="project" value="UniProtKB-UniRule"/>
</dbReference>
<dbReference type="PIRSF" id="PIRSF004761">
    <property type="entry name" value="Hydrgn_mat_HypA"/>
    <property type="match status" value="1"/>
</dbReference>
<evidence type="ECO:0000256" key="3">
    <source>
        <dbReference type="ARBA" id="ARBA00022833"/>
    </source>
</evidence>
<feature type="binding site" evidence="4">
    <location>
        <position position="73"/>
    </location>
    <ligand>
        <name>Zn(2+)</name>
        <dbReference type="ChEBI" id="CHEBI:29105"/>
    </ligand>
</feature>
<feature type="binding site" evidence="4">
    <location>
        <position position="89"/>
    </location>
    <ligand>
        <name>Zn(2+)</name>
        <dbReference type="ChEBI" id="CHEBI:29105"/>
    </ligand>
</feature>
<comment type="function">
    <text evidence="4">Involved in the maturation of [NiFe] hydrogenases. Required for nickel insertion into the metal center of the hydrogenase.</text>
</comment>
<dbReference type="PANTHER" id="PTHR34535">
    <property type="entry name" value="HYDROGENASE MATURATION FACTOR HYPA"/>
    <property type="match status" value="1"/>
</dbReference>
<feature type="binding site" evidence="4">
    <location>
        <position position="76"/>
    </location>
    <ligand>
        <name>Zn(2+)</name>
        <dbReference type="ChEBI" id="CHEBI:29105"/>
    </ligand>
</feature>
<dbReference type="GO" id="GO:0016151">
    <property type="term" value="F:nickel cation binding"/>
    <property type="evidence" value="ECO:0007669"/>
    <property type="project" value="UniProtKB-UniRule"/>
</dbReference>
<dbReference type="InterPro" id="IPR000688">
    <property type="entry name" value="HypA/HybF"/>
</dbReference>
<evidence type="ECO:0000313" key="5">
    <source>
        <dbReference type="EMBL" id="SFC93314.1"/>
    </source>
</evidence>
<dbReference type="RefSeq" id="WP_091491749.1">
    <property type="nucleotide sequence ID" value="NZ_FOMH01000003.1"/>
</dbReference>
<proteinExistence type="inferred from homology"/>
<comment type="similarity">
    <text evidence="4">Belongs to the HypA/HybF family.</text>
</comment>
<dbReference type="GO" id="GO:0051604">
    <property type="term" value="P:protein maturation"/>
    <property type="evidence" value="ECO:0007669"/>
    <property type="project" value="InterPro"/>
</dbReference>
<sequence>MHELSVATSIVKIVQQEVNKIKGKTVLELYLEIGKLSGVEMDSFYFVWPQCINGNVLAQTKLFVEEPIGRARCAECETEFHIEKTFDSCPNCNSPFKEIISGKELKIKKIIIK</sequence>
<evidence type="ECO:0000313" key="6">
    <source>
        <dbReference type="Proteomes" id="UP000199672"/>
    </source>
</evidence>
<evidence type="ECO:0000256" key="4">
    <source>
        <dbReference type="HAMAP-Rule" id="MF_00213"/>
    </source>
</evidence>
<keyword evidence="6" id="KW-1185">Reference proteome</keyword>
<dbReference type="HAMAP" id="MF_00213">
    <property type="entry name" value="HypA_HybF"/>
    <property type="match status" value="1"/>
</dbReference>
<feature type="binding site" evidence="4">
    <location>
        <position position="92"/>
    </location>
    <ligand>
        <name>Zn(2+)</name>
        <dbReference type="ChEBI" id="CHEBI:29105"/>
    </ligand>
</feature>
<keyword evidence="1 4" id="KW-0533">Nickel</keyword>
<evidence type="ECO:0000256" key="2">
    <source>
        <dbReference type="ARBA" id="ARBA00022723"/>
    </source>
</evidence>
<reference evidence="6" key="1">
    <citation type="submission" date="2016-10" db="EMBL/GenBank/DDBJ databases">
        <authorList>
            <person name="Varghese N."/>
            <person name="Submissions S."/>
        </authorList>
    </citation>
    <scope>NUCLEOTIDE SEQUENCE [LARGE SCALE GENOMIC DNA]</scope>
    <source>
        <strain evidence="6">CGMCC 1.10370</strain>
    </source>
</reference>
<name>A0A1I1N6I7_9FLAO</name>
<dbReference type="OrthoDB" id="9800361at2"/>
<evidence type="ECO:0000256" key="1">
    <source>
        <dbReference type="ARBA" id="ARBA00022596"/>
    </source>
</evidence>
<dbReference type="PANTHER" id="PTHR34535:SF3">
    <property type="entry name" value="HYDROGENASE MATURATION FACTOR HYPA"/>
    <property type="match status" value="1"/>
</dbReference>
<feature type="binding site" evidence="4">
    <location>
        <position position="2"/>
    </location>
    <ligand>
        <name>Ni(2+)</name>
        <dbReference type="ChEBI" id="CHEBI:49786"/>
    </ligand>
</feature>
<keyword evidence="3 4" id="KW-0862">Zinc</keyword>
<accession>A0A1I1N6I7</accession>
<dbReference type="AlphaFoldDB" id="A0A1I1N6I7"/>